<comment type="caution">
    <text evidence="8">The sequence shown here is derived from an EMBL/GenBank/DDBJ whole genome shotgun (WGS) entry which is preliminary data.</text>
</comment>
<dbReference type="Pfam" id="PF06835">
    <property type="entry name" value="LptC"/>
    <property type="match status" value="1"/>
</dbReference>
<dbReference type="PANTHER" id="PTHR37481">
    <property type="entry name" value="LIPOPOLYSACCHARIDE EXPORT SYSTEM PROTEIN LPTC"/>
    <property type="match status" value="1"/>
</dbReference>
<dbReference type="RefSeq" id="WP_095506397.1">
    <property type="nucleotide sequence ID" value="NZ_BSNC01000003.1"/>
</dbReference>
<keyword evidence="2 6" id="KW-0997">Cell inner membrane</keyword>
<evidence type="ECO:0000256" key="4">
    <source>
        <dbReference type="ARBA" id="ARBA00022989"/>
    </source>
</evidence>
<comment type="subunit">
    <text evidence="6">Component of the lipopolysaccharide transport and assembly complex. Interacts with LptA and the LptBFG transporter complex.</text>
</comment>
<keyword evidence="9" id="KW-1185">Reference proteome</keyword>
<sequence length="186" mass="20670">MSRANLIGLIMIAAAAALYIQSELKKDSDLAGANQNDYPPDFIATQLKSRVYDETGKLNSRVQARSMEHYQALNLTIFERPTYSLYPNEGQSHWQLGANIGTLYNDTQQVMLEDQVVINAISPNEPIKSINTSYIELSLGDMIMTSNRSLTIQGDDFELQGLGLKADLNANTVNLLSQVEGTYYVE</sequence>
<dbReference type="GO" id="GO:0005886">
    <property type="term" value="C:plasma membrane"/>
    <property type="evidence" value="ECO:0007669"/>
    <property type="project" value="UniProtKB-SubCell"/>
</dbReference>
<gene>
    <name evidence="6" type="primary">lptC</name>
    <name evidence="8" type="ORF">GCM10007895_11340</name>
</gene>
<comment type="function">
    <text evidence="7">Required for the translocation of lipopolysaccharide (LPS) from the inner membrane to the outer membrane.</text>
</comment>
<evidence type="ECO:0000256" key="6">
    <source>
        <dbReference type="HAMAP-Rule" id="MF_01915"/>
    </source>
</evidence>
<protein>
    <recommendedName>
        <fullName evidence="6 7">Lipopolysaccharide export system protein LptC</fullName>
    </recommendedName>
</protein>
<proteinExistence type="inferred from homology"/>
<dbReference type="HAMAP" id="MF_01915">
    <property type="entry name" value="LPS_assembly_LptC"/>
    <property type="match status" value="1"/>
</dbReference>
<dbReference type="AlphaFoldDB" id="A0AA37RV53"/>
<dbReference type="GO" id="GO:0030288">
    <property type="term" value="C:outer membrane-bounded periplasmic space"/>
    <property type="evidence" value="ECO:0007669"/>
    <property type="project" value="TreeGrafter"/>
</dbReference>
<keyword evidence="4 6" id="KW-1133">Transmembrane helix</keyword>
<dbReference type="Proteomes" id="UP001161422">
    <property type="component" value="Unassembled WGS sequence"/>
</dbReference>
<name>A0AA37RV53_9GAMM</name>
<dbReference type="GO" id="GO:0015221">
    <property type="term" value="F:lipopolysaccharide transmembrane transporter activity"/>
    <property type="evidence" value="ECO:0007669"/>
    <property type="project" value="InterPro"/>
</dbReference>
<evidence type="ECO:0000256" key="5">
    <source>
        <dbReference type="ARBA" id="ARBA00023136"/>
    </source>
</evidence>
<evidence type="ECO:0000256" key="2">
    <source>
        <dbReference type="ARBA" id="ARBA00022519"/>
    </source>
</evidence>
<reference evidence="8" key="1">
    <citation type="journal article" date="2014" name="Int. J. Syst. Evol. Microbiol.">
        <title>Complete genome sequence of Corynebacterium casei LMG S-19264T (=DSM 44701T), isolated from a smear-ripened cheese.</title>
        <authorList>
            <consortium name="US DOE Joint Genome Institute (JGI-PGF)"/>
            <person name="Walter F."/>
            <person name="Albersmeier A."/>
            <person name="Kalinowski J."/>
            <person name="Ruckert C."/>
        </authorList>
    </citation>
    <scope>NUCLEOTIDE SEQUENCE</scope>
    <source>
        <strain evidence="8">NBRC 101628</strain>
    </source>
</reference>
<keyword evidence="1 6" id="KW-1003">Cell membrane</keyword>
<comment type="subcellular location">
    <subcellularLocation>
        <location evidence="6">Cell inner membrane</location>
        <topology evidence="6">Single-pass membrane protein</topology>
    </subcellularLocation>
</comment>
<evidence type="ECO:0000313" key="8">
    <source>
        <dbReference type="EMBL" id="GLP95828.1"/>
    </source>
</evidence>
<dbReference type="GO" id="GO:0043165">
    <property type="term" value="P:Gram-negative-bacterium-type cell outer membrane assembly"/>
    <property type="evidence" value="ECO:0007669"/>
    <property type="project" value="UniProtKB-UniRule"/>
</dbReference>
<comment type="similarity">
    <text evidence="6 7">Belongs to the LptC family.</text>
</comment>
<evidence type="ECO:0000256" key="7">
    <source>
        <dbReference type="PIRNR" id="PIRNR028513"/>
    </source>
</evidence>
<organism evidence="8 9">
    <name type="scientific">Paraferrimonas sedimenticola</name>
    <dbReference type="NCBI Taxonomy" id="375674"/>
    <lineage>
        <taxon>Bacteria</taxon>
        <taxon>Pseudomonadati</taxon>
        <taxon>Pseudomonadota</taxon>
        <taxon>Gammaproteobacteria</taxon>
        <taxon>Alteromonadales</taxon>
        <taxon>Ferrimonadaceae</taxon>
        <taxon>Paraferrimonas</taxon>
    </lineage>
</organism>
<evidence type="ECO:0000313" key="9">
    <source>
        <dbReference type="Proteomes" id="UP001161422"/>
    </source>
</evidence>
<evidence type="ECO:0000256" key="3">
    <source>
        <dbReference type="ARBA" id="ARBA00022692"/>
    </source>
</evidence>
<evidence type="ECO:0000256" key="1">
    <source>
        <dbReference type="ARBA" id="ARBA00022475"/>
    </source>
</evidence>
<dbReference type="PIRSF" id="PIRSF028513">
    <property type="entry name" value="LptC"/>
    <property type="match status" value="1"/>
</dbReference>
<dbReference type="InterPro" id="IPR026265">
    <property type="entry name" value="LptC"/>
</dbReference>
<dbReference type="GO" id="GO:0017089">
    <property type="term" value="F:glycolipid transfer activity"/>
    <property type="evidence" value="ECO:0007669"/>
    <property type="project" value="TreeGrafter"/>
</dbReference>
<keyword evidence="3 6" id="KW-0812">Transmembrane</keyword>
<dbReference type="NCBIfam" id="TIGR04409">
    <property type="entry name" value="LptC_YrbK"/>
    <property type="match status" value="1"/>
</dbReference>
<dbReference type="InterPro" id="IPR052363">
    <property type="entry name" value="LPS_export_LptC"/>
</dbReference>
<reference evidence="8" key="2">
    <citation type="submission" date="2023-01" db="EMBL/GenBank/DDBJ databases">
        <title>Draft genome sequence of Paraferrimonas sedimenticola strain NBRC 101628.</title>
        <authorList>
            <person name="Sun Q."/>
            <person name="Mori K."/>
        </authorList>
    </citation>
    <scope>NUCLEOTIDE SEQUENCE</scope>
    <source>
        <strain evidence="8">NBRC 101628</strain>
    </source>
</reference>
<keyword evidence="5 6" id="KW-0472">Membrane</keyword>
<dbReference type="InterPro" id="IPR010664">
    <property type="entry name" value="LipoPS_assembly_LptC-rel"/>
</dbReference>
<comment type="function">
    <text evidence="6">Involved in the assembly of lipopolysaccharide (LPS). Required for the translocation of LPS from the inner membrane to the outer membrane. Facilitates the transfer of LPS from the inner membrane to the periplasmic protein LptA. Could be a docking site for LptA.</text>
</comment>
<accession>A0AA37RV53</accession>
<dbReference type="EMBL" id="BSNC01000003">
    <property type="protein sequence ID" value="GLP95828.1"/>
    <property type="molecule type" value="Genomic_DNA"/>
</dbReference>
<dbReference type="PANTHER" id="PTHR37481:SF1">
    <property type="entry name" value="LIPOPOLYSACCHARIDE EXPORT SYSTEM PROTEIN LPTC"/>
    <property type="match status" value="1"/>
</dbReference>
<dbReference type="Gene3D" id="2.60.450.10">
    <property type="entry name" value="Lipopolysaccharide (LPS) transport protein A like domain"/>
    <property type="match status" value="1"/>
</dbReference>